<feature type="signal peptide" evidence="1">
    <location>
        <begin position="1"/>
        <end position="22"/>
    </location>
</feature>
<dbReference type="SMART" id="SM00034">
    <property type="entry name" value="CLECT"/>
    <property type="match status" value="1"/>
</dbReference>
<reference evidence="3 4" key="1">
    <citation type="journal article" date="2021" name="Elife">
        <title>Chloroplast acquisition without the gene transfer in kleptoplastic sea slugs, Plakobranchus ocellatus.</title>
        <authorList>
            <person name="Maeda T."/>
            <person name="Takahashi S."/>
            <person name="Yoshida T."/>
            <person name="Shimamura S."/>
            <person name="Takaki Y."/>
            <person name="Nagai Y."/>
            <person name="Toyoda A."/>
            <person name="Suzuki Y."/>
            <person name="Arimoto A."/>
            <person name="Ishii H."/>
            <person name="Satoh N."/>
            <person name="Nishiyama T."/>
            <person name="Hasebe M."/>
            <person name="Maruyama T."/>
            <person name="Minagawa J."/>
            <person name="Obokata J."/>
            <person name="Shigenobu S."/>
        </authorList>
    </citation>
    <scope>NUCLEOTIDE SEQUENCE [LARGE SCALE GENOMIC DNA]</scope>
</reference>
<evidence type="ECO:0000259" key="2">
    <source>
        <dbReference type="PROSITE" id="PS50041"/>
    </source>
</evidence>
<evidence type="ECO:0000256" key="1">
    <source>
        <dbReference type="SAM" id="SignalP"/>
    </source>
</evidence>
<comment type="caution">
    <text evidence="3">The sequence shown here is derived from an EMBL/GenBank/DDBJ whole genome shotgun (WGS) entry which is preliminary data.</text>
</comment>
<dbReference type="EMBL" id="BLXT01007004">
    <property type="protein sequence ID" value="GFO35667.1"/>
    <property type="molecule type" value="Genomic_DNA"/>
</dbReference>
<dbReference type="InterPro" id="IPR050111">
    <property type="entry name" value="C-type_lectin/snaclec_domain"/>
</dbReference>
<feature type="domain" description="C-type lectin" evidence="2">
    <location>
        <begin position="144"/>
        <end position="257"/>
    </location>
</feature>
<accession>A0AAV4CUS3</accession>
<dbReference type="Gene3D" id="3.10.100.10">
    <property type="entry name" value="Mannose-Binding Protein A, subunit A"/>
    <property type="match status" value="1"/>
</dbReference>
<dbReference type="PANTHER" id="PTHR22803">
    <property type="entry name" value="MANNOSE, PHOSPHOLIPASE, LECTIN RECEPTOR RELATED"/>
    <property type="match status" value="1"/>
</dbReference>
<gene>
    <name evidence="3" type="ORF">PoB_006217200</name>
</gene>
<dbReference type="Proteomes" id="UP000735302">
    <property type="component" value="Unassembled WGS sequence"/>
</dbReference>
<dbReference type="AlphaFoldDB" id="A0AAV4CUS3"/>
<keyword evidence="1" id="KW-0732">Signal</keyword>
<sequence length="265" mass="29124">MFLFSLNFFIVILKLVTNHIQGSFSTPADAIGTNNIRFSLLSPDIVSTITYSVSTSGWSGMPNSVTCALRTITRCVRVRGFLYEPVSGQCTPVLWLHQGSGGTIVSAGSVDAHLASLFLRDNIDGFCQDGFKAWKYGSEGHFTCLLELTSLSSYQKATAECNSLGGYLASVRTVEELEMVKVLAKGTSMWIGLDDLEEEGVFKWQEDGKIMTDAEYDATFINAPNNMDNNQHCVEYGHKSLSFNDDFCDNLMKAICEIPSRPGVC</sequence>
<dbReference type="InterPro" id="IPR016187">
    <property type="entry name" value="CTDL_fold"/>
</dbReference>
<dbReference type="InterPro" id="IPR016186">
    <property type="entry name" value="C-type_lectin-like/link_sf"/>
</dbReference>
<dbReference type="PROSITE" id="PS50041">
    <property type="entry name" value="C_TYPE_LECTIN_2"/>
    <property type="match status" value="1"/>
</dbReference>
<evidence type="ECO:0000313" key="4">
    <source>
        <dbReference type="Proteomes" id="UP000735302"/>
    </source>
</evidence>
<proteinExistence type="predicted"/>
<dbReference type="SUPFAM" id="SSF56436">
    <property type="entry name" value="C-type lectin-like"/>
    <property type="match status" value="1"/>
</dbReference>
<dbReference type="CDD" id="cd00037">
    <property type="entry name" value="CLECT"/>
    <property type="match status" value="1"/>
</dbReference>
<name>A0AAV4CUS3_9GAST</name>
<dbReference type="InterPro" id="IPR001304">
    <property type="entry name" value="C-type_lectin-like"/>
</dbReference>
<protein>
    <submittedName>
        <fullName evidence="3">C-type lectin</fullName>
    </submittedName>
</protein>
<keyword evidence="4" id="KW-1185">Reference proteome</keyword>
<feature type="chain" id="PRO_5043774947" evidence="1">
    <location>
        <begin position="23"/>
        <end position="265"/>
    </location>
</feature>
<evidence type="ECO:0000313" key="3">
    <source>
        <dbReference type="EMBL" id="GFO35667.1"/>
    </source>
</evidence>
<organism evidence="3 4">
    <name type="scientific">Plakobranchus ocellatus</name>
    <dbReference type="NCBI Taxonomy" id="259542"/>
    <lineage>
        <taxon>Eukaryota</taxon>
        <taxon>Metazoa</taxon>
        <taxon>Spiralia</taxon>
        <taxon>Lophotrochozoa</taxon>
        <taxon>Mollusca</taxon>
        <taxon>Gastropoda</taxon>
        <taxon>Heterobranchia</taxon>
        <taxon>Euthyneura</taxon>
        <taxon>Panpulmonata</taxon>
        <taxon>Sacoglossa</taxon>
        <taxon>Placobranchoidea</taxon>
        <taxon>Plakobranchidae</taxon>
        <taxon>Plakobranchus</taxon>
    </lineage>
</organism>
<dbReference type="Pfam" id="PF00059">
    <property type="entry name" value="Lectin_C"/>
    <property type="match status" value="1"/>
</dbReference>